<sequence length="49" mass="5489">MTVTGGRTVYELRGISSLPLELMEPTRKGIAVTRSFGAEHRSQRGRRDD</sequence>
<dbReference type="RefSeq" id="WP_184224102.1">
    <property type="nucleotide sequence ID" value="NZ_JACHIP010000035.1"/>
</dbReference>
<reference evidence="1 2" key="1">
    <citation type="submission" date="2020-08" db="EMBL/GenBank/DDBJ databases">
        <title>Genomic Encyclopedia of Type Strains, Phase IV (KMG-V): Genome sequencing to study the core and pangenomes of soil and plant-associated prokaryotes.</title>
        <authorList>
            <person name="Whitman W."/>
        </authorList>
    </citation>
    <scope>NUCLEOTIDE SEQUENCE [LARGE SCALE GENOMIC DNA]</scope>
    <source>
        <strain evidence="1 2">M8UP14</strain>
    </source>
</reference>
<dbReference type="AlphaFoldDB" id="A0A7W7ZJX3"/>
<protein>
    <submittedName>
        <fullName evidence="1">Uncharacterized protein</fullName>
    </submittedName>
</protein>
<name>A0A7W7ZJX3_9BACT</name>
<accession>A0A7W7ZJX3</accession>
<dbReference type="Proteomes" id="UP000540989">
    <property type="component" value="Unassembled WGS sequence"/>
</dbReference>
<comment type="caution">
    <text evidence="1">The sequence shown here is derived from an EMBL/GenBank/DDBJ whole genome shotgun (WGS) entry which is preliminary data.</text>
</comment>
<organism evidence="1 2">
    <name type="scientific">Granulicella aggregans</name>
    <dbReference type="NCBI Taxonomy" id="474949"/>
    <lineage>
        <taxon>Bacteria</taxon>
        <taxon>Pseudomonadati</taxon>
        <taxon>Acidobacteriota</taxon>
        <taxon>Terriglobia</taxon>
        <taxon>Terriglobales</taxon>
        <taxon>Acidobacteriaceae</taxon>
        <taxon>Granulicella</taxon>
    </lineage>
</organism>
<evidence type="ECO:0000313" key="2">
    <source>
        <dbReference type="Proteomes" id="UP000540989"/>
    </source>
</evidence>
<keyword evidence="2" id="KW-1185">Reference proteome</keyword>
<evidence type="ECO:0000313" key="1">
    <source>
        <dbReference type="EMBL" id="MBB5061290.1"/>
    </source>
</evidence>
<gene>
    <name evidence="1" type="ORF">HDF16_006026</name>
</gene>
<proteinExistence type="predicted"/>
<dbReference type="EMBL" id="JACHIP010000035">
    <property type="protein sequence ID" value="MBB5061290.1"/>
    <property type="molecule type" value="Genomic_DNA"/>
</dbReference>